<evidence type="ECO:0000256" key="1">
    <source>
        <dbReference type="ARBA" id="ARBA00004606"/>
    </source>
</evidence>
<dbReference type="GO" id="GO:0016263">
    <property type="term" value="F:glycoprotein-N-acetylgalactosamine 3-beta-galactosyltransferase activity"/>
    <property type="evidence" value="ECO:0007669"/>
    <property type="project" value="UniProtKB-EC"/>
</dbReference>
<dbReference type="RefSeq" id="XP_040656228.1">
    <property type="nucleotide sequence ID" value="XM_040801195.1"/>
</dbReference>
<dbReference type="STRING" id="98403.A0A151GIG1"/>
<keyword evidence="7" id="KW-0812">Transmembrane</keyword>
<comment type="pathway">
    <text evidence="2">Protein modification; protein glycosylation.</text>
</comment>
<dbReference type="Pfam" id="PF00024">
    <property type="entry name" value="PAN_1"/>
    <property type="match status" value="1"/>
</dbReference>
<comment type="similarity">
    <text evidence="3">Belongs to the glycosyltransferase 31 family. Beta3-Gal-T subfamily.</text>
</comment>
<evidence type="ECO:0000313" key="14">
    <source>
        <dbReference type="EMBL" id="KYK56876.1"/>
    </source>
</evidence>
<dbReference type="PANTHER" id="PTHR23033">
    <property type="entry name" value="BETA1,3-GALACTOSYLTRANSFERASE"/>
    <property type="match status" value="1"/>
</dbReference>
<evidence type="ECO:0000256" key="5">
    <source>
        <dbReference type="ARBA" id="ARBA00022676"/>
    </source>
</evidence>
<gene>
    <name evidence="14" type="ORF">DCS_03882</name>
</gene>
<dbReference type="EMBL" id="LAYC01000002">
    <property type="protein sequence ID" value="KYK56876.1"/>
    <property type="molecule type" value="Genomic_DNA"/>
</dbReference>
<dbReference type="EC" id="2.4.1.122" evidence="4"/>
<dbReference type="OrthoDB" id="414175at2759"/>
<dbReference type="InterPro" id="IPR003609">
    <property type="entry name" value="Pan_app"/>
</dbReference>
<evidence type="ECO:0000313" key="15">
    <source>
        <dbReference type="Proteomes" id="UP000076580"/>
    </source>
</evidence>
<dbReference type="Pfam" id="PF02434">
    <property type="entry name" value="Fringe"/>
    <property type="match status" value="1"/>
</dbReference>
<dbReference type="Proteomes" id="UP000076580">
    <property type="component" value="Chromosome 02"/>
</dbReference>
<feature type="domain" description="Fringe-like glycosyltransferase" evidence="13">
    <location>
        <begin position="190"/>
        <end position="248"/>
    </location>
</feature>
<dbReference type="GO" id="GO:0000166">
    <property type="term" value="F:nucleotide binding"/>
    <property type="evidence" value="ECO:0007669"/>
    <property type="project" value="UniProtKB-KW"/>
</dbReference>
<accession>A0A151GIG1</accession>
<dbReference type="AlphaFoldDB" id="A0A151GIG1"/>
<evidence type="ECO:0000256" key="4">
    <source>
        <dbReference type="ARBA" id="ARBA00012557"/>
    </source>
</evidence>
<dbReference type="InterPro" id="IPR026050">
    <property type="entry name" value="C1GALT1/C1GALT1_chp1"/>
</dbReference>
<keyword evidence="11" id="KW-0472">Membrane</keyword>
<evidence type="ECO:0000256" key="10">
    <source>
        <dbReference type="ARBA" id="ARBA00022989"/>
    </source>
</evidence>
<evidence type="ECO:0000256" key="3">
    <source>
        <dbReference type="ARBA" id="ARBA00006462"/>
    </source>
</evidence>
<dbReference type="GeneID" id="63716525"/>
<organism evidence="14 15">
    <name type="scientific">Drechmeria coniospora</name>
    <name type="common">Nematophagous fungus</name>
    <name type="synonym">Meria coniospora</name>
    <dbReference type="NCBI Taxonomy" id="98403"/>
    <lineage>
        <taxon>Eukaryota</taxon>
        <taxon>Fungi</taxon>
        <taxon>Dikarya</taxon>
        <taxon>Ascomycota</taxon>
        <taxon>Pezizomycotina</taxon>
        <taxon>Sordariomycetes</taxon>
        <taxon>Hypocreomycetidae</taxon>
        <taxon>Hypocreales</taxon>
        <taxon>Ophiocordycipitaceae</taxon>
        <taxon>Drechmeria</taxon>
    </lineage>
</organism>
<evidence type="ECO:0000256" key="2">
    <source>
        <dbReference type="ARBA" id="ARBA00004922"/>
    </source>
</evidence>
<evidence type="ECO:0000256" key="7">
    <source>
        <dbReference type="ARBA" id="ARBA00022692"/>
    </source>
</evidence>
<dbReference type="InParanoid" id="A0A151GIG1"/>
<keyword evidence="9" id="KW-0735">Signal-anchor</keyword>
<reference evidence="14 15" key="1">
    <citation type="journal article" date="2016" name="Sci. Rep.">
        <title>Insights into Adaptations to a Near-Obligate Nematode Endoparasitic Lifestyle from the Finished Genome of Drechmeria coniospora.</title>
        <authorList>
            <person name="Zhang L."/>
            <person name="Zhou Z."/>
            <person name="Guo Q."/>
            <person name="Fokkens L."/>
            <person name="Miskei M."/>
            <person name="Pocsi I."/>
            <person name="Zhang W."/>
            <person name="Chen M."/>
            <person name="Wang L."/>
            <person name="Sun Y."/>
            <person name="Donzelli B.G."/>
            <person name="Gibson D.M."/>
            <person name="Nelson D.R."/>
            <person name="Luo J.G."/>
            <person name="Rep M."/>
            <person name="Liu H."/>
            <person name="Yang S."/>
            <person name="Wang J."/>
            <person name="Krasnoff S.B."/>
            <person name="Xu Y."/>
            <person name="Molnar I."/>
            <person name="Lin M."/>
        </authorList>
    </citation>
    <scope>NUCLEOTIDE SEQUENCE [LARGE SCALE GENOMIC DNA]</scope>
    <source>
        <strain evidence="14 15">ARSEF 6962</strain>
    </source>
</reference>
<keyword evidence="10" id="KW-1133">Transmembrane helix</keyword>
<evidence type="ECO:0000256" key="9">
    <source>
        <dbReference type="ARBA" id="ARBA00022968"/>
    </source>
</evidence>
<sequence>MRAADTNLLNMPRRLRRRLVVVGTLFLLTLAVLYLRLPPDSTFRLALGFNAARVANFLQGKTSDRDGWLRQPARYRVDLRTDVGYLIKTGYGTRHRVPEQLRALGGNGGLLGEEGRSFLVVGDWTTVNKTEAKMLGAQVHDAIRMVMETKIDSEHSEHQRFTKYKTLQGAVAAGDEEKALHLGQTYGWELDALKFIMGMEFAYKRLPQKKWYIMLDDDTYLVKPSLELLLGHLNPAKAQYLGNAVGDYKGRFAHGGSAVLLSGEAMKRLFSQRHVLSGAYVASLDETWGDRLVATTLQKVGVYLDERYCHYFNGEAPSTTRIREDRICSPVVSFHGLRTPGAMAATERALTGIKDPVLWGQLWALFAREPIEAYGKEAPPYLAGDHVGARGEQTKTWKEIHDDEECRAKCQGASRGWCLAWTYEPETSECHGSPWMVVGEERGVKRDVVSGVNWRRVEPLMRQCSLLS</sequence>
<comment type="subcellular location">
    <subcellularLocation>
        <location evidence="1">Membrane</location>
        <topology evidence="1">Single-pass type II membrane protein</topology>
    </subcellularLocation>
</comment>
<keyword evidence="15" id="KW-1185">Reference proteome</keyword>
<evidence type="ECO:0000259" key="12">
    <source>
        <dbReference type="Pfam" id="PF00024"/>
    </source>
</evidence>
<keyword evidence="6 14" id="KW-0808">Transferase</keyword>
<comment type="caution">
    <text evidence="14">The sequence shown here is derived from an EMBL/GenBank/DDBJ whole genome shotgun (WGS) entry which is preliminary data.</text>
</comment>
<evidence type="ECO:0000256" key="6">
    <source>
        <dbReference type="ARBA" id="ARBA00022679"/>
    </source>
</evidence>
<dbReference type="Gene3D" id="3.90.550.50">
    <property type="match status" value="1"/>
</dbReference>
<evidence type="ECO:0000259" key="13">
    <source>
        <dbReference type="Pfam" id="PF02434"/>
    </source>
</evidence>
<name>A0A151GIG1_DRECN</name>
<evidence type="ECO:0000256" key="11">
    <source>
        <dbReference type="ARBA" id="ARBA00023136"/>
    </source>
</evidence>
<dbReference type="GO" id="GO:0016020">
    <property type="term" value="C:membrane"/>
    <property type="evidence" value="ECO:0007669"/>
    <property type="project" value="UniProtKB-SubCell"/>
</dbReference>
<dbReference type="InterPro" id="IPR003378">
    <property type="entry name" value="Fringe-like_glycosylTrfase"/>
</dbReference>
<feature type="domain" description="Apple" evidence="12">
    <location>
        <begin position="390"/>
        <end position="435"/>
    </location>
</feature>
<evidence type="ECO:0000256" key="8">
    <source>
        <dbReference type="ARBA" id="ARBA00022741"/>
    </source>
</evidence>
<dbReference type="PANTHER" id="PTHR23033:SF40">
    <property type="entry name" value="APPLE DOMAIN-CONTAINING PROTEIN"/>
    <property type="match status" value="1"/>
</dbReference>
<keyword evidence="5" id="KW-0328">Glycosyltransferase</keyword>
<proteinExistence type="inferred from homology"/>
<protein>
    <recommendedName>
        <fullName evidence="4">N-acetylgalactosaminide beta-1,3-galactosyltransferase</fullName>
        <ecNumber evidence="4">2.4.1.122</ecNumber>
    </recommendedName>
</protein>
<keyword evidence="8" id="KW-0547">Nucleotide-binding</keyword>